<proteinExistence type="predicted"/>
<protein>
    <recommendedName>
        <fullName evidence="4">DUF4595 domain-containing protein</fullName>
    </recommendedName>
</protein>
<organism evidence="2 3">
    <name type="scientific">Flavobacterium hercynium</name>
    <dbReference type="NCBI Taxonomy" id="387094"/>
    <lineage>
        <taxon>Bacteria</taxon>
        <taxon>Pseudomonadati</taxon>
        <taxon>Bacteroidota</taxon>
        <taxon>Flavobacteriia</taxon>
        <taxon>Flavobacteriales</taxon>
        <taxon>Flavobacteriaceae</taxon>
        <taxon>Flavobacterium</taxon>
    </lineage>
</organism>
<dbReference type="OrthoDB" id="1318194at2"/>
<comment type="caution">
    <text evidence="2">The sequence shown here is derived from an EMBL/GenBank/DDBJ whole genome shotgun (WGS) entry which is preliminary data.</text>
</comment>
<dbReference type="EMBL" id="MUGW01000085">
    <property type="protein sequence ID" value="OXA83292.1"/>
    <property type="molecule type" value="Genomic_DNA"/>
</dbReference>
<dbReference type="PROSITE" id="PS51257">
    <property type="entry name" value="PROKAR_LIPOPROTEIN"/>
    <property type="match status" value="1"/>
</dbReference>
<evidence type="ECO:0000313" key="2">
    <source>
        <dbReference type="EMBL" id="OXA83292.1"/>
    </source>
</evidence>
<dbReference type="Proteomes" id="UP000198345">
    <property type="component" value="Unassembled WGS sequence"/>
</dbReference>
<accession>A0A226GMN0</accession>
<gene>
    <name evidence="2" type="ORF">B0A66_22400</name>
</gene>
<evidence type="ECO:0000256" key="1">
    <source>
        <dbReference type="SAM" id="SignalP"/>
    </source>
</evidence>
<reference evidence="2 3" key="1">
    <citation type="submission" date="2016-11" db="EMBL/GenBank/DDBJ databases">
        <title>Whole genomes of Flavobacteriaceae.</title>
        <authorList>
            <person name="Stine C."/>
            <person name="Li C."/>
            <person name="Tadesse D."/>
        </authorList>
    </citation>
    <scope>NUCLEOTIDE SEQUENCE [LARGE SCALE GENOMIC DNA]</scope>
    <source>
        <strain evidence="2 3">DSM 18292</strain>
    </source>
</reference>
<name>A0A226GMN0_9FLAO</name>
<evidence type="ECO:0000313" key="3">
    <source>
        <dbReference type="Proteomes" id="UP000198345"/>
    </source>
</evidence>
<dbReference type="RefSeq" id="WP_089052063.1">
    <property type="nucleotide sequence ID" value="NZ_FXTV01000036.1"/>
</dbReference>
<feature type="signal peptide" evidence="1">
    <location>
        <begin position="1"/>
        <end position="21"/>
    </location>
</feature>
<feature type="chain" id="PRO_5012149627" description="DUF4595 domain-containing protein" evidence="1">
    <location>
        <begin position="22"/>
        <end position="305"/>
    </location>
</feature>
<keyword evidence="3" id="KW-1185">Reference proteome</keyword>
<evidence type="ECO:0008006" key="4">
    <source>
        <dbReference type="Google" id="ProtNLM"/>
    </source>
</evidence>
<sequence>MKFKKLLFLLPALSVIITSCSSDDQTPGSVVEPPVVVAPVPQKLFSFTPAYNLNIGISRYIESYEYDDKNRIVKINEGGPVFGVTYISEDLIEINQLSDVATGFKINSKRLIYLKDGRIELMVHNENYLSDITNQTKYVSADSTLFTYKNNYLSKVEMYRKTDYNPTYELSTKVEFEEHNGNIIKAHLVSMFEPMSYTVNYTYDTEPYVNGIDHIYQTPLQFSYYMLRGVLYDKIGKKSTNNIVKIDCDYHFQPVNHGISLKTMTIKRNLDSEKRLKELLFSGTSFDNENNLLEFKDATATFTYK</sequence>
<keyword evidence="1" id="KW-0732">Signal</keyword>
<dbReference type="AlphaFoldDB" id="A0A226GMN0"/>